<protein>
    <recommendedName>
        <fullName evidence="5">Diguanylate cyclase</fullName>
    </recommendedName>
</protein>
<dbReference type="SMART" id="SM00091">
    <property type="entry name" value="PAS"/>
    <property type="match status" value="1"/>
</dbReference>
<dbReference type="SUPFAM" id="SSF55073">
    <property type="entry name" value="Nucleotide cyclase"/>
    <property type="match status" value="1"/>
</dbReference>
<feature type="domain" description="GGDEF" evidence="2">
    <location>
        <begin position="172"/>
        <end position="302"/>
    </location>
</feature>
<evidence type="ECO:0000313" key="3">
    <source>
        <dbReference type="EMBL" id="GGD74957.1"/>
    </source>
</evidence>
<dbReference type="InterPro" id="IPR052163">
    <property type="entry name" value="DGC-Regulatory_Protein"/>
</dbReference>
<comment type="caution">
    <text evidence="3">The sequence shown here is derived from an EMBL/GenBank/DDBJ whole genome shotgun (WGS) entry which is preliminary data.</text>
</comment>
<evidence type="ECO:0000313" key="4">
    <source>
        <dbReference type="Proteomes" id="UP000614272"/>
    </source>
</evidence>
<dbReference type="InterPro" id="IPR013767">
    <property type="entry name" value="PAS_fold"/>
</dbReference>
<dbReference type="InterPro" id="IPR043128">
    <property type="entry name" value="Rev_trsase/Diguanyl_cyclase"/>
</dbReference>
<accession>A0ABQ1RQ42</accession>
<dbReference type="SMART" id="SM00267">
    <property type="entry name" value="GGDEF"/>
    <property type="match status" value="1"/>
</dbReference>
<dbReference type="CDD" id="cd00130">
    <property type="entry name" value="PAS"/>
    <property type="match status" value="1"/>
</dbReference>
<dbReference type="RefSeq" id="WP_143452316.1">
    <property type="nucleotide sequence ID" value="NZ_BMGJ01000016.1"/>
</dbReference>
<dbReference type="Proteomes" id="UP000614272">
    <property type="component" value="Unassembled WGS sequence"/>
</dbReference>
<dbReference type="InterPro" id="IPR000160">
    <property type="entry name" value="GGDEF_dom"/>
</dbReference>
<evidence type="ECO:0008006" key="5">
    <source>
        <dbReference type="Google" id="ProtNLM"/>
    </source>
</evidence>
<dbReference type="Pfam" id="PF00990">
    <property type="entry name" value="GGDEF"/>
    <property type="match status" value="1"/>
</dbReference>
<dbReference type="InterPro" id="IPR000014">
    <property type="entry name" value="PAS"/>
</dbReference>
<proteinExistence type="predicted"/>
<dbReference type="NCBIfam" id="TIGR00254">
    <property type="entry name" value="GGDEF"/>
    <property type="match status" value="1"/>
</dbReference>
<dbReference type="EMBL" id="BMGJ01000016">
    <property type="protein sequence ID" value="GGD74957.1"/>
    <property type="molecule type" value="Genomic_DNA"/>
</dbReference>
<organism evidence="3 4">
    <name type="scientific">Lacimicrobium alkaliphilum</name>
    <dbReference type="NCBI Taxonomy" id="1526571"/>
    <lineage>
        <taxon>Bacteria</taxon>
        <taxon>Pseudomonadati</taxon>
        <taxon>Pseudomonadota</taxon>
        <taxon>Gammaproteobacteria</taxon>
        <taxon>Alteromonadales</taxon>
        <taxon>Alteromonadaceae</taxon>
        <taxon>Lacimicrobium</taxon>
    </lineage>
</organism>
<keyword evidence="4" id="KW-1185">Reference proteome</keyword>
<dbReference type="Gene3D" id="3.30.70.270">
    <property type="match status" value="1"/>
</dbReference>
<reference evidence="4" key="1">
    <citation type="journal article" date="2019" name="Int. J. Syst. Evol. Microbiol.">
        <title>The Global Catalogue of Microorganisms (GCM) 10K type strain sequencing project: providing services to taxonomists for standard genome sequencing and annotation.</title>
        <authorList>
            <consortium name="The Broad Institute Genomics Platform"/>
            <consortium name="The Broad Institute Genome Sequencing Center for Infectious Disease"/>
            <person name="Wu L."/>
            <person name="Ma J."/>
        </authorList>
    </citation>
    <scope>NUCLEOTIDE SEQUENCE [LARGE SCALE GENOMIC DNA]</scope>
    <source>
        <strain evidence="4">CGMCC 1.12923</strain>
    </source>
</reference>
<dbReference type="InterPro" id="IPR035965">
    <property type="entry name" value="PAS-like_dom_sf"/>
</dbReference>
<evidence type="ECO:0000259" key="2">
    <source>
        <dbReference type="PROSITE" id="PS50887"/>
    </source>
</evidence>
<dbReference type="PANTHER" id="PTHR46663">
    <property type="entry name" value="DIGUANYLATE CYCLASE DGCT-RELATED"/>
    <property type="match status" value="1"/>
</dbReference>
<dbReference type="Pfam" id="PF00989">
    <property type="entry name" value="PAS"/>
    <property type="match status" value="1"/>
</dbReference>
<name>A0ABQ1RQ42_9ALTE</name>
<dbReference type="Gene3D" id="3.30.450.20">
    <property type="entry name" value="PAS domain"/>
    <property type="match status" value="1"/>
</dbReference>
<dbReference type="PROSITE" id="PS50112">
    <property type="entry name" value="PAS"/>
    <property type="match status" value="1"/>
</dbReference>
<dbReference type="NCBIfam" id="TIGR00229">
    <property type="entry name" value="sensory_box"/>
    <property type="match status" value="1"/>
</dbReference>
<dbReference type="PANTHER" id="PTHR46663:SF2">
    <property type="entry name" value="GGDEF DOMAIN-CONTAINING PROTEIN"/>
    <property type="match status" value="1"/>
</dbReference>
<dbReference type="CDD" id="cd01949">
    <property type="entry name" value="GGDEF"/>
    <property type="match status" value="1"/>
</dbReference>
<dbReference type="PROSITE" id="PS50887">
    <property type="entry name" value="GGDEF"/>
    <property type="match status" value="1"/>
</dbReference>
<feature type="domain" description="PAS" evidence="1">
    <location>
        <begin position="10"/>
        <end position="76"/>
    </location>
</feature>
<gene>
    <name evidence="3" type="ORF">GCM10011357_32430</name>
</gene>
<sequence length="302" mass="34433">MDISTPTMVFDTLLQALPDAVLVADRNGRIIMCNDQLSQLFGYKKSELIGQTVNILVPETQRKQHQNKLMNYMAEPNRRTMGKIMSLAGQHKNGGLVAVDIMLSPIILEDKTWVICSIRDISELQRLQLSLKHALDKEKKLARMDSLTNVANRRAFYEFAEKEKDRSLRHSLIFTLVYIDLDNFKLVNDRFGHNTGDKLLKMVASNTLHSIRSSDMLARLGGDEFGILLPETDAALARKMMTRLIRKLEKVMDENQWPVSFSIGVLTCQNANTAFEDLMKKVDGLMYQIKHQGKNAIKYCIE</sequence>
<dbReference type="InterPro" id="IPR029787">
    <property type="entry name" value="Nucleotide_cyclase"/>
</dbReference>
<evidence type="ECO:0000259" key="1">
    <source>
        <dbReference type="PROSITE" id="PS50112"/>
    </source>
</evidence>
<dbReference type="SUPFAM" id="SSF55785">
    <property type="entry name" value="PYP-like sensor domain (PAS domain)"/>
    <property type="match status" value="1"/>
</dbReference>